<dbReference type="RefSeq" id="WP_208250154.1">
    <property type="nucleotide sequence ID" value="NZ_JAGEPF010000032.1"/>
</dbReference>
<organism evidence="1 2">
    <name type="scientific">Actinomadura violacea</name>
    <dbReference type="NCBI Taxonomy" id="2819934"/>
    <lineage>
        <taxon>Bacteria</taxon>
        <taxon>Bacillati</taxon>
        <taxon>Actinomycetota</taxon>
        <taxon>Actinomycetes</taxon>
        <taxon>Streptosporangiales</taxon>
        <taxon>Thermomonosporaceae</taxon>
        <taxon>Actinomadura</taxon>
    </lineage>
</organism>
<keyword evidence="2" id="KW-1185">Reference proteome</keyword>
<dbReference type="Proteomes" id="UP000680206">
    <property type="component" value="Unassembled WGS sequence"/>
</dbReference>
<evidence type="ECO:0000313" key="1">
    <source>
        <dbReference type="EMBL" id="MBO2463999.1"/>
    </source>
</evidence>
<dbReference type="EMBL" id="JAGEPF010000032">
    <property type="protein sequence ID" value="MBO2463999.1"/>
    <property type="molecule type" value="Genomic_DNA"/>
</dbReference>
<evidence type="ECO:0000313" key="2">
    <source>
        <dbReference type="Proteomes" id="UP000680206"/>
    </source>
</evidence>
<accession>A0ABS3S4Q9</accession>
<proteinExistence type="predicted"/>
<name>A0ABS3S4Q9_9ACTN</name>
<sequence length="143" mass="14983">MNPSPGIPLDEHAATGQTTGLVQVPADTAREAGFLIPVALTARAHADCVAWTDADAARTGAIQDEDGRMIDVLAMAANAIRSARRNGRPSGPGWFPFRVCRVARDARPGPDGDIEPEEVPLILTLAPAGFGILNGTISFPDET</sequence>
<comment type="caution">
    <text evidence="1">The sequence shown here is derived from an EMBL/GenBank/DDBJ whole genome shotgun (WGS) entry which is preliminary data.</text>
</comment>
<gene>
    <name evidence="1" type="ORF">J4709_41165</name>
</gene>
<reference evidence="1 2" key="1">
    <citation type="submission" date="2021-03" db="EMBL/GenBank/DDBJ databases">
        <title>Actinomadura violae sp. nov., isolated from lichen in Thailand.</title>
        <authorList>
            <person name="Kanchanasin P."/>
            <person name="Saeng-In P."/>
            <person name="Phongsopitanun W."/>
            <person name="Yuki M."/>
            <person name="Kudo T."/>
            <person name="Ohkuma M."/>
            <person name="Tanasupawat S."/>
        </authorList>
    </citation>
    <scope>NUCLEOTIDE SEQUENCE [LARGE SCALE GENOMIC DNA]</scope>
    <source>
        <strain evidence="1 2">LCR2-06</strain>
    </source>
</reference>
<protein>
    <submittedName>
        <fullName evidence="1">Uncharacterized protein</fullName>
    </submittedName>
</protein>